<proteinExistence type="predicted"/>
<evidence type="ECO:0000313" key="2">
    <source>
        <dbReference type="EMBL" id="CAJ0896887.1"/>
    </source>
</evidence>
<comment type="caution">
    <text evidence="1">The sequence shown here is derived from an EMBL/GenBank/DDBJ whole genome shotgun (WGS) entry which is preliminary data.</text>
</comment>
<reference evidence="1 4" key="1">
    <citation type="submission" date="2023-07" db="EMBL/GenBank/DDBJ databases">
        <authorList>
            <person name="Peeters C."/>
        </authorList>
    </citation>
    <scope>NUCLEOTIDE SEQUENCE</scope>
    <source>
        <strain evidence="2 4">R-77569</strain>
        <strain evidence="1">R-77591</strain>
    </source>
</reference>
<gene>
    <name evidence="2" type="ORF">R77569_04643</name>
    <name evidence="1" type="ORF">R77591_02711</name>
</gene>
<accession>A0AAD2EIJ8</accession>
<evidence type="ECO:0000313" key="1">
    <source>
        <dbReference type="EMBL" id="CAJ0685447.1"/>
    </source>
</evidence>
<organism evidence="1 3">
    <name type="scientific">Ralstonia mannitolilytica</name>
    <dbReference type="NCBI Taxonomy" id="105219"/>
    <lineage>
        <taxon>Bacteria</taxon>
        <taxon>Pseudomonadati</taxon>
        <taxon>Pseudomonadota</taxon>
        <taxon>Betaproteobacteria</taxon>
        <taxon>Burkholderiales</taxon>
        <taxon>Burkholderiaceae</taxon>
        <taxon>Ralstonia</taxon>
    </lineage>
</organism>
<dbReference type="EMBL" id="CATVXE010000010">
    <property type="protein sequence ID" value="CAJ0685447.1"/>
    <property type="molecule type" value="Genomic_DNA"/>
</dbReference>
<dbReference type="Proteomes" id="UP001190452">
    <property type="component" value="Unassembled WGS sequence"/>
</dbReference>
<sequence>MVGDTSMACTMLGLPTVRLRTGSGNCTMVDLPTGTLTSLCARMAPTQLGPLMAVSRLAAAVAGLPIVTWMGPDADILSGLAGAVPLSMMALSTPACAWAMPVLLSPHAASSAAATAVAFTQGPMRRAPPRCWLKRSMSVPQLGCSA</sequence>
<evidence type="ECO:0000313" key="4">
    <source>
        <dbReference type="Proteomes" id="UP001190452"/>
    </source>
</evidence>
<evidence type="ECO:0000313" key="3">
    <source>
        <dbReference type="Proteomes" id="UP001190002"/>
    </source>
</evidence>
<name>A0AAD2EIJ8_9RALS</name>
<dbReference type="Proteomes" id="UP001190002">
    <property type="component" value="Unassembled WGS sequence"/>
</dbReference>
<protein>
    <submittedName>
        <fullName evidence="1">Uncharacterized protein</fullName>
    </submittedName>
</protein>
<dbReference type="AlphaFoldDB" id="A0AAD2EIJ8"/>
<keyword evidence="4" id="KW-1185">Reference proteome</keyword>
<dbReference type="EMBL" id="CAUDKV010000029">
    <property type="protein sequence ID" value="CAJ0896887.1"/>
    <property type="molecule type" value="Genomic_DNA"/>
</dbReference>